<reference evidence="1 2" key="1">
    <citation type="journal article" date="2018" name="IMA Fungus">
        <title>IMA Genome-F 9: Draft genome sequence of Annulohypoxylon stygium, Aspergillus mulundensis, Berkeleyomyces basicola (syn. Thielaviopsis basicola), Ceratocystis smalleyi, two Cercospora beticola strains, Coleophoma cylindrospora, Fusarium fracticaudum, Phialophora cf. hyalina, and Morchella septimelata.</title>
        <authorList>
            <person name="Wingfield B.D."/>
            <person name="Bills G.F."/>
            <person name="Dong Y."/>
            <person name="Huang W."/>
            <person name="Nel W.J."/>
            <person name="Swalarsk-Parry B.S."/>
            <person name="Vaghefi N."/>
            <person name="Wilken P.M."/>
            <person name="An Z."/>
            <person name="de Beer Z.W."/>
            <person name="De Vos L."/>
            <person name="Chen L."/>
            <person name="Duong T.A."/>
            <person name="Gao Y."/>
            <person name="Hammerbacher A."/>
            <person name="Kikkert J.R."/>
            <person name="Li Y."/>
            <person name="Li H."/>
            <person name="Li K."/>
            <person name="Li Q."/>
            <person name="Liu X."/>
            <person name="Ma X."/>
            <person name="Naidoo K."/>
            <person name="Pethybridge S.J."/>
            <person name="Sun J."/>
            <person name="Steenkamp E.T."/>
            <person name="van der Nest M.A."/>
            <person name="van Wyk S."/>
            <person name="Wingfield M.J."/>
            <person name="Xiong C."/>
            <person name="Yue Q."/>
            <person name="Zhang X."/>
        </authorList>
    </citation>
    <scope>NUCLEOTIDE SEQUENCE [LARGE SCALE GENOMIC DNA]</scope>
    <source>
        <strain evidence="1 2">BP 5553</strain>
    </source>
</reference>
<comment type="caution">
    <text evidence="1">The sequence shown here is derived from an EMBL/GenBank/DDBJ whole genome shotgun (WGS) entry which is preliminary data.</text>
</comment>
<proteinExistence type="predicted"/>
<evidence type="ECO:0000313" key="1">
    <source>
        <dbReference type="EMBL" id="RDL30005.1"/>
    </source>
</evidence>
<dbReference type="EMBL" id="NPIC01000017">
    <property type="protein sequence ID" value="RDL30005.1"/>
    <property type="molecule type" value="Genomic_DNA"/>
</dbReference>
<protein>
    <submittedName>
        <fullName evidence="1">Uncharacterized protein</fullName>
    </submittedName>
</protein>
<dbReference type="GeneID" id="43603481"/>
<accession>A0A370T930</accession>
<name>A0A370T930_9HELO</name>
<dbReference type="OrthoDB" id="5153589at2759"/>
<sequence>MPDLPFFWASQIDTELGYWDTPWAIYYYRYELESLPAMIDNIHEEIILADLWTKLRNGGHTWPPYALNARGGTSEPEPHMFIDFKVFNEQTERLPPILLLESVRDHYGGRNKAAAQILNQDRTTELASLDHWFSQAAKTDSISNGVLNIIQYAPAIIHDVYIRFRYEILQLRHLDKEREKGDVRIRKLAEEISDSLYQVRHSEVEHYFIWVVLLRAVKVMQCVKDGADTWAAQKIFSDDLLVYFT</sequence>
<dbReference type="RefSeq" id="XP_031864695.1">
    <property type="nucleotide sequence ID" value="XM_032019255.1"/>
</dbReference>
<keyword evidence="2" id="KW-1185">Reference proteome</keyword>
<organism evidence="1 2">
    <name type="scientific">Venustampulla echinocandica</name>
    <dbReference type="NCBI Taxonomy" id="2656787"/>
    <lineage>
        <taxon>Eukaryota</taxon>
        <taxon>Fungi</taxon>
        <taxon>Dikarya</taxon>
        <taxon>Ascomycota</taxon>
        <taxon>Pezizomycotina</taxon>
        <taxon>Leotiomycetes</taxon>
        <taxon>Helotiales</taxon>
        <taxon>Pleuroascaceae</taxon>
        <taxon>Venustampulla</taxon>
    </lineage>
</organism>
<dbReference type="AlphaFoldDB" id="A0A370T930"/>
<evidence type="ECO:0000313" key="2">
    <source>
        <dbReference type="Proteomes" id="UP000254866"/>
    </source>
</evidence>
<dbReference type="Proteomes" id="UP000254866">
    <property type="component" value="Unassembled WGS sequence"/>
</dbReference>
<gene>
    <name evidence="1" type="ORF">BP5553_10632</name>
</gene>